<protein>
    <submittedName>
        <fullName evidence="5">UpxY family transcription antiterminator</fullName>
    </submittedName>
</protein>
<dbReference type="SMART" id="SM00738">
    <property type="entry name" value="NGN"/>
    <property type="match status" value="1"/>
</dbReference>
<organism evidence="5 6">
    <name type="scientific">Pontibacter populi</name>
    <dbReference type="NCBI Taxonomy" id="890055"/>
    <lineage>
        <taxon>Bacteria</taxon>
        <taxon>Pseudomonadati</taxon>
        <taxon>Bacteroidota</taxon>
        <taxon>Cytophagia</taxon>
        <taxon>Cytophagales</taxon>
        <taxon>Hymenobacteraceae</taxon>
        <taxon>Pontibacter</taxon>
    </lineage>
</organism>
<dbReference type="CDD" id="cd09895">
    <property type="entry name" value="NGN_SP_UpxY"/>
    <property type="match status" value="1"/>
</dbReference>
<evidence type="ECO:0000313" key="5">
    <source>
        <dbReference type="EMBL" id="MBW3365090.1"/>
    </source>
</evidence>
<keyword evidence="1" id="KW-0889">Transcription antitermination</keyword>
<evidence type="ECO:0000256" key="1">
    <source>
        <dbReference type="ARBA" id="ARBA00022814"/>
    </source>
</evidence>
<feature type="domain" description="NusG-like N-terminal" evidence="4">
    <location>
        <begin position="2"/>
        <end position="99"/>
    </location>
</feature>
<dbReference type="Proteomes" id="UP000774935">
    <property type="component" value="Unassembled WGS sequence"/>
</dbReference>
<accession>A0ABS6XD23</accession>
<dbReference type="InterPro" id="IPR036735">
    <property type="entry name" value="NGN_dom_sf"/>
</dbReference>
<comment type="caution">
    <text evidence="5">The sequence shown here is derived from an EMBL/GenBank/DDBJ whole genome shotgun (WGS) entry which is preliminary data.</text>
</comment>
<evidence type="ECO:0000313" key="6">
    <source>
        <dbReference type="Proteomes" id="UP000774935"/>
    </source>
</evidence>
<dbReference type="CDD" id="cd06091">
    <property type="entry name" value="KOW_NusG"/>
    <property type="match status" value="1"/>
</dbReference>
<evidence type="ECO:0000256" key="2">
    <source>
        <dbReference type="ARBA" id="ARBA00023015"/>
    </source>
</evidence>
<dbReference type="NCBIfam" id="NF033644">
    <property type="entry name" value="antiterm_UpxY"/>
    <property type="match status" value="1"/>
</dbReference>
<dbReference type="EMBL" id="JAHWXQ010000002">
    <property type="protein sequence ID" value="MBW3365090.1"/>
    <property type="molecule type" value="Genomic_DNA"/>
</dbReference>
<proteinExistence type="predicted"/>
<dbReference type="Gene3D" id="3.30.70.940">
    <property type="entry name" value="NusG, N-terminal domain"/>
    <property type="match status" value="1"/>
</dbReference>
<sequence>MTQNWYAVYTKPRWEKKVAETLQRMHIENYCPLNKVLRQWSDRKKTVHEPLFKSYVFVHITDRQLSDIRKVDGILNFVNWLGRPAVIKDQEIETIKHFLRDHQNVRLEKGHFSKHDEVRIISGSLTDKTGTVIEIKNHSVVVALPSLGYILLAEIEESDLEKAISPAVKSHS</sequence>
<keyword evidence="3" id="KW-0804">Transcription</keyword>
<keyword evidence="2" id="KW-0805">Transcription regulation</keyword>
<dbReference type="PANTHER" id="PTHR30265:SF4">
    <property type="entry name" value="KOW MOTIF FAMILY PROTEIN, EXPRESSED"/>
    <property type="match status" value="1"/>
</dbReference>
<reference evidence="5 6" key="1">
    <citation type="submission" date="2021-07" db="EMBL/GenBank/DDBJ databases">
        <authorList>
            <person name="Kim M.K."/>
        </authorList>
    </citation>
    <scope>NUCLEOTIDE SEQUENCE [LARGE SCALE GENOMIC DNA]</scope>
    <source>
        <strain evidence="5 6">HLY7-15</strain>
    </source>
</reference>
<dbReference type="Pfam" id="PF02357">
    <property type="entry name" value="NusG"/>
    <property type="match status" value="1"/>
</dbReference>
<dbReference type="SUPFAM" id="SSF82679">
    <property type="entry name" value="N-utilization substance G protein NusG, N-terminal domain"/>
    <property type="match status" value="1"/>
</dbReference>
<gene>
    <name evidence="5" type="ORF">KYK27_08545</name>
</gene>
<name>A0ABS6XD23_9BACT</name>
<dbReference type="InterPro" id="IPR006645">
    <property type="entry name" value="NGN-like_dom"/>
</dbReference>
<keyword evidence="6" id="KW-1185">Reference proteome</keyword>
<dbReference type="SUPFAM" id="SSF50104">
    <property type="entry name" value="Translation proteins SH3-like domain"/>
    <property type="match status" value="1"/>
</dbReference>
<evidence type="ECO:0000256" key="3">
    <source>
        <dbReference type="ARBA" id="ARBA00023163"/>
    </source>
</evidence>
<dbReference type="PANTHER" id="PTHR30265">
    <property type="entry name" value="RHO-INTERACTING TRANSCRIPTION TERMINATION FACTOR NUSG"/>
    <property type="match status" value="1"/>
</dbReference>
<dbReference type="RefSeq" id="WP_199109614.1">
    <property type="nucleotide sequence ID" value="NZ_JAHWXQ010000002.1"/>
</dbReference>
<dbReference type="InterPro" id="IPR043425">
    <property type="entry name" value="NusG-like"/>
</dbReference>
<evidence type="ECO:0000259" key="4">
    <source>
        <dbReference type="SMART" id="SM00738"/>
    </source>
</evidence>
<dbReference type="InterPro" id="IPR008991">
    <property type="entry name" value="Translation_prot_SH3-like_sf"/>
</dbReference>